<feature type="domain" description="HTH araC/xylS-type" evidence="3">
    <location>
        <begin position="11"/>
        <end position="109"/>
    </location>
</feature>
<dbReference type="GO" id="GO:0003700">
    <property type="term" value="F:DNA-binding transcription factor activity"/>
    <property type="evidence" value="ECO:0007669"/>
    <property type="project" value="InterPro"/>
</dbReference>
<dbReference type="OrthoDB" id="161473at2"/>
<name>A0A239CFR5_9ACTN</name>
<proteinExistence type="predicted"/>
<dbReference type="PROSITE" id="PS01124">
    <property type="entry name" value="HTH_ARAC_FAMILY_2"/>
    <property type="match status" value="1"/>
</dbReference>
<keyword evidence="4" id="KW-0238">DNA-binding</keyword>
<dbReference type="Pfam" id="PF12833">
    <property type="entry name" value="HTH_18"/>
    <property type="match status" value="1"/>
</dbReference>
<sequence>MPDDDPLPGRDRLRELLDAVLDEDNRTLPDMAGDAYASPWHFARQVSRGAGEPPVALRRRVLMERAAWQLREGAGVTEVAFASGYESVEGFARAFARAYGRSPGSPDDGPRTRDAHWLPAPNGVHFHPPTSLWVADEGRRGAPDEVTALLVHHDVEDTRALLEAAAGLPDGEYRRARLPGLRVLPWEGAEESVAAVLDALVWTKEVWLAAVEGAGHPARGADDAAALLARHDAVAPRWLAAVRDVARRGAWGDRLVDALCEPPQSFVLGSVVAHVLTFSAHRRLLVRALLRDAGLAVDTGDPIDWLTRRAT</sequence>
<evidence type="ECO:0000313" key="4">
    <source>
        <dbReference type="EMBL" id="SNS19027.1"/>
    </source>
</evidence>
<accession>A0A239CFR5</accession>
<dbReference type="Proteomes" id="UP000198373">
    <property type="component" value="Unassembled WGS sequence"/>
</dbReference>
<dbReference type="GO" id="GO:0043565">
    <property type="term" value="F:sequence-specific DNA binding"/>
    <property type="evidence" value="ECO:0007669"/>
    <property type="project" value="InterPro"/>
</dbReference>
<dbReference type="InterPro" id="IPR018060">
    <property type="entry name" value="HTH_AraC"/>
</dbReference>
<dbReference type="SMART" id="SM00342">
    <property type="entry name" value="HTH_ARAC"/>
    <property type="match status" value="1"/>
</dbReference>
<organism evidence="4 5">
    <name type="scientific">Geodermatophilus pulveris</name>
    <dbReference type="NCBI Taxonomy" id="1564159"/>
    <lineage>
        <taxon>Bacteria</taxon>
        <taxon>Bacillati</taxon>
        <taxon>Actinomycetota</taxon>
        <taxon>Actinomycetes</taxon>
        <taxon>Geodermatophilales</taxon>
        <taxon>Geodermatophilaceae</taxon>
        <taxon>Geodermatophilus</taxon>
    </lineage>
</organism>
<keyword evidence="1" id="KW-0805">Transcription regulation</keyword>
<evidence type="ECO:0000259" key="3">
    <source>
        <dbReference type="PROSITE" id="PS01124"/>
    </source>
</evidence>
<reference evidence="5" key="1">
    <citation type="submission" date="2017-06" db="EMBL/GenBank/DDBJ databases">
        <authorList>
            <person name="Varghese N."/>
            <person name="Submissions S."/>
        </authorList>
    </citation>
    <scope>NUCLEOTIDE SEQUENCE [LARGE SCALE GENOMIC DNA]</scope>
    <source>
        <strain evidence="5">DSM 46839</strain>
    </source>
</reference>
<dbReference type="RefSeq" id="WP_089304607.1">
    <property type="nucleotide sequence ID" value="NZ_FZOO01000002.1"/>
</dbReference>
<gene>
    <name evidence="4" type="ORF">SAMN06893096_102424</name>
</gene>
<keyword evidence="2" id="KW-0804">Transcription</keyword>
<dbReference type="SUPFAM" id="SSF46689">
    <property type="entry name" value="Homeodomain-like"/>
    <property type="match status" value="1"/>
</dbReference>
<dbReference type="InterPro" id="IPR024775">
    <property type="entry name" value="DinB-like"/>
</dbReference>
<dbReference type="PANTHER" id="PTHR11019:SF159">
    <property type="entry name" value="TRANSCRIPTIONAL REGULATOR-RELATED"/>
    <property type="match status" value="1"/>
</dbReference>
<dbReference type="PANTHER" id="PTHR11019">
    <property type="entry name" value="HTH-TYPE TRANSCRIPTIONAL REGULATOR NIMR"/>
    <property type="match status" value="1"/>
</dbReference>
<keyword evidence="5" id="KW-1185">Reference proteome</keyword>
<protein>
    <submittedName>
        <fullName evidence="4">AraC-type DNA-binding protein</fullName>
    </submittedName>
</protein>
<evidence type="ECO:0000256" key="1">
    <source>
        <dbReference type="ARBA" id="ARBA00023015"/>
    </source>
</evidence>
<evidence type="ECO:0000256" key="2">
    <source>
        <dbReference type="ARBA" id="ARBA00023163"/>
    </source>
</evidence>
<dbReference type="InterPro" id="IPR009057">
    <property type="entry name" value="Homeodomain-like_sf"/>
</dbReference>
<dbReference type="AlphaFoldDB" id="A0A239CFR5"/>
<dbReference type="Pfam" id="PF12867">
    <property type="entry name" value="DinB_2"/>
    <property type="match status" value="1"/>
</dbReference>
<dbReference type="Gene3D" id="1.10.10.60">
    <property type="entry name" value="Homeodomain-like"/>
    <property type="match status" value="1"/>
</dbReference>
<evidence type="ECO:0000313" key="5">
    <source>
        <dbReference type="Proteomes" id="UP000198373"/>
    </source>
</evidence>
<dbReference type="EMBL" id="FZOO01000002">
    <property type="protein sequence ID" value="SNS19027.1"/>
    <property type="molecule type" value="Genomic_DNA"/>
</dbReference>